<dbReference type="Proteomes" id="UP001437256">
    <property type="component" value="Unassembled WGS sequence"/>
</dbReference>
<keyword evidence="3" id="KW-1185">Reference proteome</keyword>
<feature type="compositionally biased region" description="Basic and acidic residues" evidence="1">
    <location>
        <begin position="789"/>
        <end position="802"/>
    </location>
</feature>
<feature type="region of interest" description="Disordered" evidence="1">
    <location>
        <begin position="396"/>
        <end position="422"/>
    </location>
</feature>
<gene>
    <name evidence="2" type="ORF">AAF712_009895</name>
</gene>
<protein>
    <submittedName>
        <fullName evidence="2">Uncharacterized protein</fullName>
    </submittedName>
</protein>
<feature type="region of interest" description="Disordered" evidence="1">
    <location>
        <begin position="458"/>
        <end position="488"/>
    </location>
</feature>
<comment type="caution">
    <text evidence="2">The sequence shown here is derived from an EMBL/GenBank/DDBJ whole genome shotgun (WGS) entry which is preliminary data.</text>
</comment>
<evidence type="ECO:0000256" key="1">
    <source>
        <dbReference type="SAM" id="MobiDB-lite"/>
    </source>
</evidence>
<feature type="compositionally biased region" description="Polar residues" evidence="1">
    <location>
        <begin position="396"/>
        <end position="407"/>
    </location>
</feature>
<feature type="region of interest" description="Disordered" evidence="1">
    <location>
        <begin position="669"/>
        <end position="706"/>
    </location>
</feature>
<feature type="compositionally biased region" description="Pro residues" evidence="1">
    <location>
        <begin position="408"/>
        <end position="418"/>
    </location>
</feature>
<dbReference type="EMBL" id="JBBXMP010000086">
    <property type="protein sequence ID" value="KAL0063197.1"/>
    <property type="molecule type" value="Genomic_DNA"/>
</dbReference>
<feature type="compositionally biased region" description="Basic residues" evidence="1">
    <location>
        <begin position="23"/>
        <end position="34"/>
    </location>
</feature>
<accession>A0ABR2ZNG5</accession>
<organism evidence="2 3">
    <name type="scientific">Marasmius tenuissimus</name>
    <dbReference type="NCBI Taxonomy" id="585030"/>
    <lineage>
        <taxon>Eukaryota</taxon>
        <taxon>Fungi</taxon>
        <taxon>Dikarya</taxon>
        <taxon>Basidiomycota</taxon>
        <taxon>Agaricomycotina</taxon>
        <taxon>Agaricomycetes</taxon>
        <taxon>Agaricomycetidae</taxon>
        <taxon>Agaricales</taxon>
        <taxon>Marasmiineae</taxon>
        <taxon>Marasmiaceae</taxon>
        <taxon>Marasmius</taxon>
    </lineage>
</organism>
<feature type="region of interest" description="Disordered" evidence="1">
    <location>
        <begin position="23"/>
        <end position="51"/>
    </location>
</feature>
<sequence>MDLSSEQLIVSVNKAHHYERSWRARGPRPARGRRNIGAGNGNNHYLDNLPPGETRKDASWYRVLQSPPYEEVDWLSPITSSYILCATKTGKVVCWDVQTDKCLAEWVPGEKWELWKCRVEFDEKVVYFTMAKVLNGSYDDTRLMHFSLMRLSFVDSERSQGPSTPSPPPSFSHVTSFRTTGVVMNIFLLDPSARLLSAFIWVSESNTIGLYVLLDWDRDEYVFVDTGIECVISSNWSCILYANNIVIHCEDSDSAFQHFYPLSHLEDHIQKVKPSRTPTSDATAHDPQNALGNSMPVISGRVRPWESIVKRFKFPRPIKIDRRLSGRPFSPSDDTARDHTVVGDDGEQHSIHLTAGLNGEYETASDTLTSTSTSTAVEASPSLSSISALTPSITDRVSDLQWESQHPNSPPTPPPPLLPDITSINPFPFPPWYPESAHFVRQWWPSLPGFVNSHAHYRRRGKDDDGHDDDSHGRYSSPYSLSRSGGVNAADSHGDLMGASASAAGPGGVPRVSCTVVLLASHDPATHRTRFVLMQHYFRVPMRGANWVELRQRGRRLPGAGLDLGEGGFGASAYNVNNTGAANGHGTNGTGTSDENDDSSGGVGNAAGPSNSGPGNSNVPAVTVNHSSAGGHGGDESEYSNAPLELYMIDEPPDGSVVVEACTRERTLAGEDTSYLSPPLDEEDSKRAGKKRKKRKTGKFQVDPEDDPMNIWYVADPFEVVCVLDSPSSDDEGDQGEGSDDEAAGYGGNGTAVGGGGDDERGHERPRPLVAVDFGHAVWIEYVPDEEQQPQHKGKEVDHHEEDIDDDEAENFYNWHSVRHERATNGIGTESDPKRLRFVTFPPYVDVNDGRRDIGRHAMGEVRTLEVPPELDLDNVETINIDQSQGAVILSIKSGQIFILCYE</sequence>
<feature type="compositionally biased region" description="Basic and acidic residues" evidence="1">
    <location>
        <begin position="334"/>
        <end position="347"/>
    </location>
</feature>
<feature type="region of interest" description="Disordered" evidence="1">
    <location>
        <begin position="783"/>
        <end position="802"/>
    </location>
</feature>
<evidence type="ECO:0000313" key="3">
    <source>
        <dbReference type="Proteomes" id="UP001437256"/>
    </source>
</evidence>
<feature type="region of interest" description="Disordered" evidence="1">
    <location>
        <begin position="323"/>
        <end position="347"/>
    </location>
</feature>
<evidence type="ECO:0000313" key="2">
    <source>
        <dbReference type="EMBL" id="KAL0063197.1"/>
    </source>
</evidence>
<feature type="compositionally biased region" description="Basic residues" evidence="1">
    <location>
        <begin position="688"/>
        <end position="698"/>
    </location>
</feature>
<name>A0ABR2ZNG5_9AGAR</name>
<feature type="compositionally biased region" description="Acidic residues" evidence="1">
    <location>
        <begin position="728"/>
        <end position="743"/>
    </location>
</feature>
<reference evidence="2 3" key="1">
    <citation type="submission" date="2024-05" db="EMBL/GenBank/DDBJ databases">
        <title>A draft genome resource for the thread blight pathogen Marasmius tenuissimus strain MS-2.</title>
        <authorList>
            <person name="Yulfo-Soto G.E."/>
            <person name="Baruah I.K."/>
            <person name="Amoako-Attah I."/>
            <person name="Bukari Y."/>
            <person name="Meinhardt L.W."/>
            <person name="Bailey B.A."/>
            <person name="Cohen S.P."/>
        </authorList>
    </citation>
    <scope>NUCLEOTIDE SEQUENCE [LARGE SCALE GENOMIC DNA]</scope>
    <source>
        <strain evidence="2 3">MS-2</strain>
    </source>
</reference>
<proteinExistence type="predicted"/>
<feature type="compositionally biased region" description="Basic and acidic residues" evidence="1">
    <location>
        <begin position="461"/>
        <end position="473"/>
    </location>
</feature>
<feature type="region of interest" description="Disordered" evidence="1">
    <location>
        <begin position="274"/>
        <end position="296"/>
    </location>
</feature>
<feature type="compositionally biased region" description="Polar residues" evidence="1">
    <location>
        <begin position="608"/>
        <end position="628"/>
    </location>
</feature>
<feature type="region of interest" description="Disordered" evidence="1">
    <location>
        <begin position="582"/>
        <end position="639"/>
    </location>
</feature>
<feature type="region of interest" description="Disordered" evidence="1">
    <location>
        <begin position="724"/>
        <end position="765"/>
    </location>
</feature>
<feature type="compositionally biased region" description="Gly residues" evidence="1">
    <location>
        <begin position="745"/>
        <end position="756"/>
    </location>
</feature>